<name>A0A085LT97_9BILA</name>
<gene>
    <name evidence="1" type="ORF">M513_10907</name>
</gene>
<proteinExistence type="predicted"/>
<evidence type="ECO:0000313" key="1">
    <source>
        <dbReference type="EMBL" id="KFD48193.1"/>
    </source>
</evidence>
<keyword evidence="2" id="KW-1185">Reference proteome</keyword>
<sequence>MSTDIEETLCNFLRTTSFALQLDESSLPGNEILVLAYDSVFKEDRFTEELLFAKHLVTDTNGESIFRAVEELF</sequence>
<dbReference type="Proteomes" id="UP000030764">
    <property type="component" value="Unassembled WGS sequence"/>
</dbReference>
<organism evidence="1 2">
    <name type="scientific">Trichuris suis</name>
    <name type="common">pig whipworm</name>
    <dbReference type="NCBI Taxonomy" id="68888"/>
    <lineage>
        <taxon>Eukaryota</taxon>
        <taxon>Metazoa</taxon>
        <taxon>Ecdysozoa</taxon>
        <taxon>Nematoda</taxon>
        <taxon>Enoplea</taxon>
        <taxon>Dorylaimia</taxon>
        <taxon>Trichinellida</taxon>
        <taxon>Trichuridae</taxon>
        <taxon>Trichuris</taxon>
    </lineage>
</organism>
<protein>
    <submittedName>
        <fullName evidence="1">Uncharacterized protein</fullName>
    </submittedName>
</protein>
<dbReference type="AlphaFoldDB" id="A0A085LT97"/>
<evidence type="ECO:0000313" key="2">
    <source>
        <dbReference type="Proteomes" id="UP000030764"/>
    </source>
</evidence>
<reference evidence="1 2" key="1">
    <citation type="journal article" date="2014" name="Nat. Genet.">
        <title>Genome and transcriptome of the porcine whipworm Trichuris suis.</title>
        <authorList>
            <person name="Jex A.R."/>
            <person name="Nejsum P."/>
            <person name="Schwarz E.M."/>
            <person name="Hu L."/>
            <person name="Young N.D."/>
            <person name="Hall R.S."/>
            <person name="Korhonen P.K."/>
            <person name="Liao S."/>
            <person name="Thamsborg S."/>
            <person name="Xia J."/>
            <person name="Xu P."/>
            <person name="Wang S."/>
            <person name="Scheerlinck J.P."/>
            <person name="Hofmann A."/>
            <person name="Sternberg P.W."/>
            <person name="Wang J."/>
            <person name="Gasser R.B."/>
        </authorList>
    </citation>
    <scope>NUCLEOTIDE SEQUENCE [LARGE SCALE GENOMIC DNA]</scope>
    <source>
        <strain evidence="1">DCEP-RM93M</strain>
    </source>
</reference>
<accession>A0A085LT97</accession>
<dbReference type="EMBL" id="KL363300">
    <property type="protein sequence ID" value="KFD48193.1"/>
    <property type="molecule type" value="Genomic_DNA"/>
</dbReference>